<dbReference type="OrthoDB" id="1859963at2"/>
<evidence type="ECO:0000313" key="3">
    <source>
        <dbReference type="Proteomes" id="UP000199182"/>
    </source>
</evidence>
<keyword evidence="1" id="KW-0812">Transmembrane</keyword>
<evidence type="ECO:0000313" key="2">
    <source>
        <dbReference type="EMBL" id="SDN59898.1"/>
    </source>
</evidence>
<keyword evidence="3" id="KW-1185">Reference proteome</keyword>
<dbReference type="AlphaFoldDB" id="A0A1H0CPW9"/>
<proteinExistence type="predicted"/>
<keyword evidence="1" id="KW-0472">Membrane</keyword>
<gene>
    <name evidence="2" type="ORF">SAMN05192585_12426</name>
</gene>
<dbReference type="RefSeq" id="WP_092641247.1">
    <property type="nucleotide sequence ID" value="NZ_FNID01000024.1"/>
</dbReference>
<dbReference type="Proteomes" id="UP000199182">
    <property type="component" value="Unassembled WGS sequence"/>
</dbReference>
<reference evidence="2 3" key="1">
    <citation type="submission" date="2016-10" db="EMBL/GenBank/DDBJ databases">
        <authorList>
            <person name="de Groot N.N."/>
        </authorList>
    </citation>
    <scope>NUCLEOTIDE SEQUENCE [LARGE SCALE GENOMIC DNA]</scope>
    <source>
        <strain evidence="2 3">CGMCC 1.5012</strain>
    </source>
</reference>
<accession>A0A1H0CPW9</accession>
<keyword evidence="1" id="KW-1133">Transmembrane helix</keyword>
<organism evidence="2 3">
    <name type="scientific">Acetanaerobacterium elongatum</name>
    <dbReference type="NCBI Taxonomy" id="258515"/>
    <lineage>
        <taxon>Bacteria</taxon>
        <taxon>Bacillati</taxon>
        <taxon>Bacillota</taxon>
        <taxon>Clostridia</taxon>
        <taxon>Eubacteriales</taxon>
        <taxon>Oscillospiraceae</taxon>
        <taxon>Acetanaerobacterium</taxon>
    </lineage>
</organism>
<sequence length="91" mass="10181">MLRGTNKRVIEVINTENDFFERIIFIVNNEKRNAAEPELKRQANSYMTLHGPKIRRAAIFRSTILAGVLKIMAAAAAGAAISSLCFMLLMK</sequence>
<feature type="transmembrane region" description="Helical" evidence="1">
    <location>
        <begin position="63"/>
        <end position="89"/>
    </location>
</feature>
<evidence type="ECO:0000256" key="1">
    <source>
        <dbReference type="SAM" id="Phobius"/>
    </source>
</evidence>
<name>A0A1H0CPW9_9FIRM</name>
<protein>
    <submittedName>
        <fullName evidence="2">Uncharacterized protein</fullName>
    </submittedName>
</protein>
<dbReference type="EMBL" id="FNID01000024">
    <property type="protein sequence ID" value="SDN59898.1"/>
    <property type="molecule type" value="Genomic_DNA"/>
</dbReference>